<name>A0A0E9PCB1_ANGAN</name>
<sequence length="12" mass="1492">MLSRRWDLISSK</sequence>
<protein>
    <submittedName>
        <fullName evidence="1">Uncharacterized protein</fullName>
    </submittedName>
</protein>
<reference evidence="1" key="2">
    <citation type="journal article" date="2015" name="Fish Shellfish Immunol.">
        <title>Early steps in the European eel (Anguilla anguilla)-Vibrio vulnificus interaction in the gills: Role of the RtxA13 toxin.</title>
        <authorList>
            <person name="Callol A."/>
            <person name="Pajuelo D."/>
            <person name="Ebbesson L."/>
            <person name="Teles M."/>
            <person name="MacKenzie S."/>
            <person name="Amaro C."/>
        </authorList>
    </citation>
    <scope>NUCLEOTIDE SEQUENCE</scope>
</reference>
<accession>A0A0E9PCB1</accession>
<proteinExistence type="predicted"/>
<dbReference type="EMBL" id="GBXM01106403">
    <property type="protein sequence ID" value="JAH02174.1"/>
    <property type="molecule type" value="Transcribed_RNA"/>
</dbReference>
<evidence type="ECO:0000313" key="1">
    <source>
        <dbReference type="EMBL" id="JAH02174.1"/>
    </source>
</evidence>
<reference evidence="1" key="1">
    <citation type="submission" date="2014-11" db="EMBL/GenBank/DDBJ databases">
        <authorList>
            <person name="Amaro Gonzalez C."/>
        </authorList>
    </citation>
    <scope>NUCLEOTIDE SEQUENCE</scope>
</reference>
<organism evidence="1">
    <name type="scientific">Anguilla anguilla</name>
    <name type="common">European freshwater eel</name>
    <name type="synonym">Muraena anguilla</name>
    <dbReference type="NCBI Taxonomy" id="7936"/>
    <lineage>
        <taxon>Eukaryota</taxon>
        <taxon>Metazoa</taxon>
        <taxon>Chordata</taxon>
        <taxon>Craniata</taxon>
        <taxon>Vertebrata</taxon>
        <taxon>Euteleostomi</taxon>
        <taxon>Actinopterygii</taxon>
        <taxon>Neopterygii</taxon>
        <taxon>Teleostei</taxon>
        <taxon>Anguilliformes</taxon>
        <taxon>Anguillidae</taxon>
        <taxon>Anguilla</taxon>
    </lineage>
</organism>